<dbReference type="SMART" id="SM00343">
    <property type="entry name" value="ZnF_C2HC"/>
    <property type="match status" value="1"/>
</dbReference>
<keyword evidence="1" id="KW-0479">Metal-binding</keyword>
<name>A0AAW1C9X3_CROAD</name>
<dbReference type="SUPFAM" id="SSF57756">
    <property type="entry name" value="Retrovirus zinc finger-like domains"/>
    <property type="match status" value="1"/>
</dbReference>
<dbReference type="GO" id="GO:0008270">
    <property type="term" value="F:zinc ion binding"/>
    <property type="evidence" value="ECO:0007669"/>
    <property type="project" value="UniProtKB-KW"/>
</dbReference>
<organism evidence="4 5">
    <name type="scientific">Crotalus adamanteus</name>
    <name type="common">Eastern diamondback rattlesnake</name>
    <dbReference type="NCBI Taxonomy" id="8729"/>
    <lineage>
        <taxon>Eukaryota</taxon>
        <taxon>Metazoa</taxon>
        <taxon>Chordata</taxon>
        <taxon>Craniata</taxon>
        <taxon>Vertebrata</taxon>
        <taxon>Euteleostomi</taxon>
        <taxon>Lepidosauria</taxon>
        <taxon>Squamata</taxon>
        <taxon>Bifurcata</taxon>
        <taxon>Unidentata</taxon>
        <taxon>Episquamata</taxon>
        <taxon>Toxicofera</taxon>
        <taxon>Serpentes</taxon>
        <taxon>Colubroidea</taxon>
        <taxon>Viperidae</taxon>
        <taxon>Crotalinae</taxon>
        <taxon>Crotalus</taxon>
    </lineage>
</organism>
<evidence type="ECO:0000256" key="1">
    <source>
        <dbReference type="PROSITE-ProRule" id="PRU00047"/>
    </source>
</evidence>
<feature type="compositionally biased region" description="Basic and acidic residues" evidence="2">
    <location>
        <begin position="212"/>
        <end position="223"/>
    </location>
</feature>
<evidence type="ECO:0000313" key="5">
    <source>
        <dbReference type="Proteomes" id="UP001474421"/>
    </source>
</evidence>
<gene>
    <name evidence="4" type="ORF">NXF25_002141</name>
</gene>
<dbReference type="GO" id="GO:0003676">
    <property type="term" value="F:nucleic acid binding"/>
    <property type="evidence" value="ECO:0007669"/>
    <property type="project" value="InterPro"/>
</dbReference>
<reference evidence="4 5" key="1">
    <citation type="journal article" date="2024" name="Proc. Natl. Acad. Sci. U.S.A.">
        <title>The genetic regulatory architecture and epigenomic basis for age-related changes in rattlesnake venom.</title>
        <authorList>
            <person name="Hogan M.P."/>
            <person name="Holding M.L."/>
            <person name="Nystrom G.S."/>
            <person name="Colston T.J."/>
            <person name="Bartlett D.A."/>
            <person name="Mason A.J."/>
            <person name="Ellsworth S.A."/>
            <person name="Rautsaw R.M."/>
            <person name="Lawrence K.C."/>
            <person name="Strickland J.L."/>
            <person name="He B."/>
            <person name="Fraser P."/>
            <person name="Margres M.J."/>
            <person name="Gilbert D.M."/>
            <person name="Gibbs H.L."/>
            <person name="Parkinson C.L."/>
            <person name="Rokyta D.R."/>
        </authorList>
    </citation>
    <scope>NUCLEOTIDE SEQUENCE [LARGE SCALE GENOMIC DNA]</scope>
    <source>
        <strain evidence="4">DRR0105</strain>
    </source>
</reference>
<dbReference type="Proteomes" id="UP001474421">
    <property type="component" value="Unassembled WGS sequence"/>
</dbReference>
<comment type="caution">
    <text evidence="4">The sequence shown here is derived from an EMBL/GenBank/DDBJ whole genome shotgun (WGS) entry which is preliminary data.</text>
</comment>
<sequence length="223" mass="23913">MTTNSRYFTSSTHQSVSSNTPCFRCNQPGHRIAKCPELLPTARSEALAKTVLKKPLEKSRAVQQKSETSKFRGNEMEPEEGKPRLGTQLIVCNKDSEMAEDPMLATDSTVSLLCSSGGRHITQPGGGARPAQHILLESEATSPPFLLCQSASEGSPSSERASVWRQGSDGGGCCLVKGRGYLTGAAARGQPAPSQLRHERHRRADQTAALDEGGRGDGAPKRR</sequence>
<dbReference type="Pfam" id="PF00098">
    <property type="entry name" value="zf-CCHC"/>
    <property type="match status" value="1"/>
</dbReference>
<accession>A0AAW1C9X3</accession>
<feature type="region of interest" description="Disordered" evidence="2">
    <location>
        <begin position="56"/>
        <end position="82"/>
    </location>
</feature>
<proteinExistence type="predicted"/>
<feature type="region of interest" description="Disordered" evidence="2">
    <location>
        <begin position="185"/>
        <end position="223"/>
    </location>
</feature>
<evidence type="ECO:0000256" key="2">
    <source>
        <dbReference type="SAM" id="MobiDB-lite"/>
    </source>
</evidence>
<dbReference type="AlphaFoldDB" id="A0AAW1C9X3"/>
<keyword evidence="1" id="KW-0863">Zinc-finger</keyword>
<dbReference type="InterPro" id="IPR036875">
    <property type="entry name" value="Znf_CCHC_sf"/>
</dbReference>
<dbReference type="Gene3D" id="4.10.60.10">
    <property type="entry name" value="Zinc finger, CCHC-type"/>
    <property type="match status" value="1"/>
</dbReference>
<feature type="compositionally biased region" description="Basic and acidic residues" evidence="2">
    <location>
        <begin position="67"/>
        <end position="82"/>
    </location>
</feature>
<protein>
    <submittedName>
        <fullName evidence="4">Dedicator of cytokinesis 9 DOCK9 transcript variant X11 mRNA</fullName>
    </submittedName>
</protein>
<dbReference type="EMBL" id="JAOTOJ010000001">
    <property type="protein sequence ID" value="KAK9410966.1"/>
    <property type="molecule type" value="Genomic_DNA"/>
</dbReference>
<evidence type="ECO:0000313" key="4">
    <source>
        <dbReference type="EMBL" id="KAK9410966.1"/>
    </source>
</evidence>
<keyword evidence="5" id="KW-1185">Reference proteome</keyword>
<dbReference type="PROSITE" id="PS50158">
    <property type="entry name" value="ZF_CCHC"/>
    <property type="match status" value="1"/>
</dbReference>
<feature type="domain" description="CCHC-type" evidence="3">
    <location>
        <begin position="22"/>
        <end position="37"/>
    </location>
</feature>
<evidence type="ECO:0000259" key="3">
    <source>
        <dbReference type="PROSITE" id="PS50158"/>
    </source>
</evidence>
<keyword evidence="1" id="KW-0862">Zinc</keyword>
<dbReference type="InterPro" id="IPR001878">
    <property type="entry name" value="Znf_CCHC"/>
</dbReference>